<keyword evidence="7" id="KW-0653">Protein transport</keyword>
<dbReference type="GO" id="GO:0015031">
    <property type="term" value="P:protein transport"/>
    <property type="evidence" value="ECO:0007669"/>
    <property type="project" value="UniProtKB-KW"/>
</dbReference>
<evidence type="ECO:0000313" key="11">
    <source>
        <dbReference type="Proteomes" id="UP000199041"/>
    </source>
</evidence>
<organism evidence="10 11">
    <name type="scientific">Arachidicoccus rhizosphaerae</name>
    <dbReference type="NCBI Taxonomy" id="551991"/>
    <lineage>
        <taxon>Bacteria</taxon>
        <taxon>Pseudomonadati</taxon>
        <taxon>Bacteroidota</taxon>
        <taxon>Chitinophagia</taxon>
        <taxon>Chitinophagales</taxon>
        <taxon>Chitinophagaceae</taxon>
        <taxon>Arachidicoccus</taxon>
    </lineage>
</organism>
<comment type="subcellular location">
    <subcellularLocation>
        <location evidence="1">Cell membrane</location>
        <topology evidence="1">Single-pass membrane protein</topology>
    </subcellularLocation>
    <subcellularLocation>
        <location evidence="7">Cell membrane</location>
        <topology evidence="7">Single-pass type II membrane protein</topology>
    </subcellularLocation>
</comment>
<dbReference type="STRING" id="551991.SAMN05192529_112101"/>
<dbReference type="Proteomes" id="UP000199041">
    <property type="component" value="Unassembled WGS sequence"/>
</dbReference>
<evidence type="ECO:0000256" key="7">
    <source>
        <dbReference type="RuleBase" id="RU003879"/>
    </source>
</evidence>
<reference evidence="10 11" key="1">
    <citation type="submission" date="2016-10" db="EMBL/GenBank/DDBJ databases">
        <authorList>
            <person name="de Groot N.N."/>
        </authorList>
    </citation>
    <scope>NUCLEOTIDE SEQUENCE [LARGE SCALE GENOMIC DNA]</scope>
    <source>
        <strain evidence="10 11">Vu-144</strain>
    </source>
</reference>
<evidence type="ECO:0000256" key="1">
    <source>
        <dbReference type="ARBA" id="ARBA00004162"/>
    </source>
</evidence>
<accession>A0A1H3ZXV7</accession>
<evidence type="ECO:0000256" key="2">
    <source>
        <dbReference type="ARBA" id="ARBA00005811"/>
    </source>
</evidence>
<comment type="similarity">
    <text evidence="2 7">Belongs to the ExbD/TolR family.</text>
</comment>
<dbReference type="Pfam" id="PF02472">
    <property type="entry name" value="ExbD"/>
    <property type="match status" value="1"/>
</dbReference>
<protein>
    <submittedName>
        <fullName evidence="10">Biopolymer transport protein ExbD</fullName>
    </submittedName>
</protein>
<feature type="transmembrane region" description="Helical" evidence="9">
    <location>
        <begin position="32"/>
        <end position="52"/>
    </location>
</feature>
<dbReference type="AlphaFoldDB" id="A0A1H3ZXV7"/>
<dbReference type="PANTHER" id="PTHR30558:SF3">
    <property type="entry name" value="BIOPOLYMER TRANSPORT PROTEIN EXBD-RELATED"/>
    <property type="match status" value="1"/>
</dbReference>
<evidence type="ECO:0000313" key="10">
    <source>
        <dbReference type="EMBL" id="SEA28485.1"/>
    </source>
</evidence>
<gene>
    <name evidence="10" type="ORF">SAMN05192529_112101</name>
</gene>
<dbReference type="InterPro" id="IPR003400">
    <property type="entry name" value="ExbD"/>
</dbReference>
<keyword evidence="7" id="KW-0813">Transport</keyword>
<dbReference type="OrthoDB" id="952702at2"/>
<feature type="region of interest" description="Disordered" evidence="8">
    <location>
        <begin position="1"/>
        <end position="24"/>
    </location>
</feature>
<keyword evidence="11" id="KW-1185">Reference proteome</keyword>
<keyword evidence="6 9" id="KW-0472">Membrane</keyword>
<evidence type="ECO:0000256" key="8">
    <source>
        <dbReference type="SAM" id="MobiDB-lite"/>
    </source>
</evidence>
<keyword evidence="3" id="KW-1003">Cell membrane</keyword>
<dbReference type="EMBL" id="FNQY01000012">
    <property type="protein sequence ID" value="SEA28485.1"/>
    <property type="molecule type" value="Genomic_DNA"/>
</dbReference>
<dbReference type="PANTHER" id="PTHR30558">
    <property type="entry name" value="EXBD MEMBRANE COMPONENT OF PMF-DRIVEN MACROMOLECULE IMPORT SYSTEM"/>
    <property type="match status" value="1"/>
</dbReference>
<evidence type="ECO:0000256" key="9">
    <source>
        <dbReference type="SAM" id="Phobius"/>
    </source>
</evidence>
<dbReference type="GO" id="GO:0022857">
    <property type="term" value="F:transmembrane transporter activity"/>
    <property type="evidence" value="ECO:0007669"/>
    <property type="project" value="InterPro"/>
</dbReference>
<dbReference type="GO" id="GO:0005886">
    <property type="term" value="C:plasma membrane"/>
    <property type="evidence" value="ECO:0007669"/>
    <property type="project" value="UniProtKB-SubCell"/>
</dbReference>
<sequence length="180" mass="20164">MAELITKSDSGNTKGKGAGVRKSKKMSTRVDLTPMVDLGFLLITFFMLTTSMSHLTSMHLKMPDDNNTPNQAIKQSGALTLWLGGENRLYVYEGKLAPGLVNVQRTNFNDIRHLILQKKNALNNPDDLFVTIMPGEDCTYKNIIDILDELSIDRILSYALVNKVDPAYTGFIRELDQKIN</sequence>
<name>A0A1H3ZXV7_9BACT</name>
<evidence type="ECO:0000256" key="6">
    <source>
        <dbReference type="ARBA" id="ARBA00023136"/>
    </source>
</evidence>
<keyword evidence="4 7" id="KW-0812">Transmembrane</keyword>
<evidence type="ECO:0000256" key="4">
    <source>
        <dbReference type="ARBA" id="ARBA00022692"/>
    </source>
</evidence>
<keyword evidence="5 9" id="KW-1133">Transmembrane helix</keyword>
<evidence type="ECO:0000256" key="5">
    <source>
        <dbReference type="ARBA" id="ARBA00022989"/>
    </source>
</evidence>
<evidence type="ECO:0000256" key="3">
    <source>
        <dbReference type="ARBA" id="ARBA00022475"/>
    </source>
</evidence>
<proteinExistence type="inferred from homology"/>
<dbReference type="RefSeq" id="WP_091398404.1">
    <property type="nucleotide sequence ID" value="NZ_FNQY01000012.1"/>
</dbReference>